<dbReference type="GO" id="GO:0046479">
    <property type="term" value="P:glycosphingolipid catabolic process"/>
    <property type="evidence" value="ECO:0007669"/>
    <property type="project" value="UniProtKB-ARBA"/>
</dbReference>
<comment type="subcellular location">
    <subcellularLocation>
        <location evidence="2">Lysosome</location>
    </subcellularLocation>
</comment>
<evidence type="ECO:0000256" key="1">
    <source>
        <dbReference type="ARBA" id="ARBA00001255"/>
    </source>
</evidence>
<keyword evidence="7" id="KW-0443">Lipid metabolism</keyword>
<evidence type="ECO:0000256" key="13">
    <source>
        <dbReference type="ARBA" id="ARBA00051382"/>
    </source>
</evidence>
<keyword evidence="17" id="KW-1133">Transmembrane helix</keyword>
<dbReference type="EC" id="3.2.1.-" evidence="15"/>
<dbReference type="InterPro" id="IPR013785">
    <property type="entry name" value="Aldolase_TIM"/>
</dbReference>
<dbReference type="PROSITE" id="PS00512">
    <property type="entry name" value="ALPHA_GALACTOSIDASE"/>
    <property type="match status" value="1"/>
</dbReference>
<keyword evidence="17" id="KW-0472">Membrane</keyword>
<dbReference type="GO" id="GO:0016020">
    <property type="term" value="C:membrane"/>
    <property type="evidence" value="ECO:0007669"/>
    <property type="project" value="GOC"/>
</dbReference>
<organism evidence="19 20">
    <name type="scientific">Pantherophis guttatus</name>
    <name type="common">Corn snake</name>
    <name type="synonym">Elaphe guttata</name>
    <dbReference type="NCBI Taxonomy" id="94885"/>
    <lineage>
        <taxon>Eukaryota</taxon>
        <taxon>Metazoa</taxon>
        <taxon>Chordata</taxon>
        <taxon>Craniata</taxon>
        <taxon>Vertebrata</taxon>
        <taxon>Euteleostomi</taxon>
        <taxon>Lepidosauria</taxon>
        <taxon>Squamata</taxon>
        <taxon>Bifurcata</taxon>
        <taxon>Unidentata</taxon>
        <taxon>Episquamata</taxon>
        <taxon>Toxicofera</taxon>
        <taxon>Serpentes</taxon>
        <taxon>Colubroidea</taxon>
        <taxon>Colubridae</taxon>
        <taxon>Colubrinae</taxon>
        <taxon>Pantherophis</taxon>
    </lineage>
</organism>
<dbReference type="PANTHER" id="PTHR11452:SF93">
    <property type="entry name" value="ALPHA-GALACTOSIDASE"/>
    <property type="match status" value="1"/>
</dbReference>
<protein>
    <recommendedName>
        <fullName evidence="15">Alpha-galactosidase</fullName>
        <ecNumber evidence="15">3.2.1.-</ecNumber>
    </recommendedName>
</protein>
<dbReference type="GeneID" id="117679480"/>
<dbReference type="GO" id="GO:0016139">
    <property type="term" value="P:glycoside catabolic process"/>
    <property type="evidence" value="ECO:0007669"/>
    <property type="project" value="TreeGrafter"/>
</dbReference>
<dbReference type="SUPFAM" id="SSF51445">
    <property type="entry name" value="(Trans)glycosidases"/>
    <property type="match status" value="1"/>
</dbReference>
<keyword evidence="9" id="KW-0325">Glycoprotein</keyword>
<dbReference type="InterPro" id="IPR013780">
    <property type="entry name" value="Glyco_hydro_b"/>
</dbReference>
<dbReference type="FunFam" id="2.60.40.1180:FF:000017">
    <property type="entry name" value="Alpha-galactosidase A"/>
    <property type="match status" value="1"/>
</dbReference>
<reference evidence="20" key="1">
    <citation type="submission" date="2025-08" db="UniProtKB">
        <authorList>
            <consortium name="RefSeq"/>
        </authorList>
    </citation>
    <scope>IDENTIFICATION</scope>
    <source>
        <tissue evidence="20">Blood</tissue>
    </source>
</reference>
<dbReference type="InterPro" id="IPR002241">
    <property type="entry name" value="Glyco_hydro_27"/>
</dbReference>
<dbReference type="GO" id="GO:0005576">
    <property type="term" value="C:extracellular region"/>
    <property type="evidence" value="ECO:0007669"/>
    <property type="project" value="UniProtKB-ARBA"/>
</dbReference>
<keyword evidence="11 15" id="KW-0326">Glycosidase</keyword>
<evidence type="ECO:0000256" key="9">
    <source>
        <dbReference type="ARBA" id="ARBA00023180"/>
    </source>
</evidence>
<evidence type="ECO:0000256" key="3">
    <source>
        <dbReference type="ARBA" id="ARBA00009743"/>
    </source>
</evidence>
<comment type="catalytic activity">
    <reaction evidence="12">
        <text>a globoside Gb3Cer + H2O = a beta-D-galactosyl-(1-&gt;4)-beta-D-glucosyl-(1&lt;-&gt;1)-ceramide + D-galactose</text>
        <dbReference type="Rhea" id="RHEA:48020"/>
        <dbReference type="ChEBI" id="CHEBI:4139"/>
        <dbReference type="ChEBI" id="CHEBI:15377"/>
        <dbReference type="ChEBI" id="CHEBI:79208"/>
        <dbReference type="ChEBI" id="CHEBI:88154"/>
    </reaction>
    <physiologicalReaction direction="left-to-right" evidence="12">
        <dbReference type="Rhea" id="RHEA:48021"/>
    </physiologicalReaction>
</comment>
<dbReference type="RefSeq" id="XP_034297331.1">
    <property type="nucleotide sequence ID" value="XM_034441440.1"/>
</dbReference>
<keyword evidence="10" id="KW-0458">Lysosome</keyword>
<evidence type="ECO:0000256" key="16">
    <source>
        <dbReference type="SAM" id="MobiDB-lite"/>
    </source>
</evidence>
<dbReference type="InterPro" id="IPR000111">
    <property type="entry name" value="Glyco_hydro_27/36_CS"/>
</dbReference>
<comment type="catalytic activity">
    <reaction evidence="13">
        <text>a globoside Gb3Cer (d18:1(4E)) + H2O = a beta-D-Gal-(1-&gt;4)-beta-D-Glc-(1&lt;-&gt;1)-Cer(d18:1(4E)) + D-galactose</text>
        <dbReference type="Rhea" id="RHEA:21112"/>
        <dbReference type="ChEBI" id="CHEBI:4139"/>
        <dbReference type="ChEBI" id="CHEBI:15377"/>
        <dbReference type="ChEBI" id="CHEBI:17950"/>
        <dbReference type="ChEBI" id="CHEBI:18313"/>
    </reaction>
    <physiologicalReaction direction="left-to-right" evidence="13">
        <dbReference type="Rhea" id="RHEA:21113"/>
    </physiologicalReaction>
</comment>
<evidence type="ECO:0000256" key="14">
    <source>
        <dbReference type="ARBA" id="ARBA00056170"/>
    </source>
</evidence>
<dbReference type="Proteomes" id="UP001652622">
    <property type="component" value="Unplaced"/>
</dbReference>
<evidence type="ECO:0000256" key="7">
    <source>
        <dbReference type="ARBA" id="ARBA00023098"/>
    </source>
</evidence>
<keyword evidence="19" id="KW-1185">Reference proteome</keyword>
<dbReference type="PANTHER" id="PTHR11452">
    <property type="entry name" value="ALPHA-GALACTOSIDASE/ALPHA-N-ACETYLGALACTOSAMINIDASE"/>
    <property type="match status" value="1"/>
</dbReference>
<dbReference type="GO" id="GO:0004557">
    <property type="term" value="F:alpha-galactosidase activity"/>
    <property type="evidence" value="ECO:0007669"/>
    <property type="project" value="UniProtKB-EC"/>
</dbReference>
<dbReference type="Gene3D" id="3.20.20.70">
    <property type="entry name" value="Aldolase class I"/>
    <property type="match status" value="1"/>
</dbReference>
<keyword evidence="8 15" id="KW-1015">Disulfide bond</keyword>
<feature type="domain" description="Alpha galactosidase A C-terminal" evidence="18">
    <location>
        <begin position="386"/>
        <end position="470"/>
    </location>
</feature>
<name>A0A6P9DXS0_PANGU</name>
<comment type="function">
    <text evidence="14">Catalyzes the hydrolysis of glycosphingolipids and participates in their degradation in the lysosome.</text>
</comment>
<sequence>MRLRGKPASWAPDSAPAGETGAKGGRRFGACSDDPQGKTRVAAKAHKPSWEMPGRRALERLTVALLPLSLAVLLGVAPGASPLDNGLLRTPPMGWEPWLRFKCNTDCGKDPENCISEHLIKAMADRLAVDGWKELGYEYVTLDDCWAAGKRDARGRLQADPQRFPSGMKALADYVHSKGLKFGIYSDLGNATCAGYPGTTLDTVETDANTFAEWGVDMLKLDGCFSDSSLKAIGYPKMSRALNQTGRPIAFSCSWPAYEGGLPPKVNYTLLGQICNFWRNYADIEDTWDSLFHIIEWYGDNQDILQPASGPGRWNDPDMAAWNPVSFQLIVSDFGLSHEQSKVQAALWAILAAPFFISCNLRNISEEAKDMLQNPLLIYINQDLRGVQGRLLVRKQNFEVWKRPLVNGQYAVAVLNNRTDGAPRSFATTPGRLGISDCRAGYRLYDVLGKLSMGVYAFNDTISAKVTPTGVLLLFLNPLC</sequence>
<dbReference type="AlphaFoldDB" id="A0A6P9DXS0"/>
<evidence type="ECO:0000256" key="12">
    <source>
        <dbReference type="ARBA" id="ARBA00051267"/>
    </source>
</evidence>
<dbReference type="InterPro" id="IPR035373">
    <property type="entry name" value="Melibiase/NAGA_C"/>
</dbReference>
<dbReference type="GO" id="GO:0009311">
    <property type="term" value="P:oligosaccharide metabolic process"/>
    <property type="evidence" value="ECO:0007669"/>
    <property type="project" value="TreeGrafter"/>
</dbReference>
<evidence type="ECO:0000256" key="2">
    <source>
        <dbReference type="ARBA" id="ARBA00004371"/>
    </source>
</evidence>
<dbReference type="KEGG" id="pgut:117679480"/>
<keyword evidence="5" id="KW-0732">Signal</keyword>
<comment type="catalytic activity">
    <reaction evidence="1">
        <text>Hydrolysis of terminal, non-reducing alpha-D-galactose residues in alpha-D-galactosides, including galactose oligosaccharides, galactomannans and galactolipids.</text>
        <dbReference type="EC" id="3.2.1.22"/>
    </reaction>
</comment>
<dbReference type="GO" id="GO:0005764">
    <property type="term" value="C:lysosome"/>
    <property type="evidence" value="ECO:0007669"/>
    <property type="project" value="UniProtKB-SubCell"/>
</dbReference>
<dbReference type="OMA" id="NIIDWFF"/>
<dbReference type="FunFam" id="3.20.20.70:FF:000070">
    <property type="entry name" value="Alpha-galactosidase"/>
    <property type="match status" value="1"/>
</dbReference>
<feature type="transmembrane region" description="Helical" evidence="17">
    <location>
        <begin position="61"/>
        <end position="80"/>
    </location>
</feature>
<evidence type="ECO:0000256" key="17">
    <source>
        <dbReference type="SAM" id="Phobius"/>
    </source>
</evidence>
<evidence type="ECO:0000256" key="10">
    <source>
        <dbReference type="ARBA" id="ARBA00023228"/>
    </source>
</evidence>
<evidence type="ECO:0000256" key="6">
    <source>
        <dbReference type="ARBA" id="ARBA00022801"/>
    </source>
</evidence>
<dbReference type="Gene3D" id="2.60.40.1180">
    <property type="entry name" value="Golgi alpha-mannosidase II"/>
    <property type="match status" value="1"/>
</dbReference>
<evidence type="ECO:0000256" key="15">
    <source>
        <dbReference type="RuleBase" id="RU361168"/>
    </source>
</evidence>
<accession>A0A6P9DXS0</accession>
<evidence type="ECO:0000313" key="19">
    <source>
        <dbReference type="Proteomes" id="UP001652622"/>
    </source>
</evidence>
<dbReference type="SUPFAM" id="SSF51011">
    <property type="entry name" value="Glycosyl hydrolase domain"/>
    <property type="match status" value="1"/>
</dbReference>
<evidence type="ECO:0000256" key="8">
    <source>
        <dbReference type="ARBA" id="ARBA00023157"/>
    </source>
</evidence>
<dbReference type="Pfam" id="PF17450">
    <property type="entry name" value="Melibiase_2_C"/>
    <property type="match status" value="1"/>
</dbReference>
<keyword evidence="6 15" id="KW-0378">Hydrolase</keyword>
<comment type="similarity">
    <text evidence="3 15">Belongs to the glycosyl hydrolase 27 family.</text>
</comment>
<evidence type="ECO:0000256" key="4">
    <source>
        <dbReference type="ARBA" id="ARBA00011738"/>
    </source>
</evidence>
<dbReference type="Pfam" id="PF16499">
    <property type="entry name" value="Melibiase_2"/>
    <property type="match status" value="1"/>
</dbReference>
<gene>
    <name evidence="20" type="primary">LOC117679480</name>
</gene>
<dbReference type="PRINTS" id="PR00740">
    <property type="entry name" value="GLHYDRLASE27"/>
</dbReference>
<evidence type="ECO:0000256" key="11">
    <source>
        <dbReference type="ARBA" id="ARBA00023295"/>
    </source>
</evidence>
<dbReference type="CDD" id="cd14792">
    <property type="entry name" value="GH27"/>
    <property type="match status" value="1"/>
</dbReference>
<dbReference type="InParanoid" id="A0A6P9DXS0"/>
<evidence type="ECO:0000256" key="5">
    <source>
        <dbReference type="ARBA" id="ARBA00022729"/>
    </source>
</evidence>
<evidence type="ECO:0000313" key="20">
    <source>
        <dbReference type="RefSeq" id="XP_034297331.1"/>
    </source>
</evidence>
<feature type="region of interest" description="Disordered" evidence="16">
    <location>
        <begin position="1"/>
        <end position="37"/>
    </location>
</feature>
<proteinExistence type="inferred from homology"/>
<evidence type="ECO:0000259" key="18">
    <source>
        <dbReference type="Pfam" id="PF17450"/>
    </source>
</evidence>
<dbReference type="InterPro" id="IPR017853">
    <property type="entry name" value="GH"/>
</dbReference>
<comment type="subunit">
    <text evidence="4 15">Homodimer.</text>
</comment>
<keyword evidence="17" id="KW-0812">Transmembrane</keyword>